<evidence type="ECO:0000313" key="1">
    <source>
        <dbReference type="EnsemblPlants" id="AET3Gv21138400.10"/>
    </source>
</evidence>
<reference evidence="1" key="4">
    <citation type="submission" date="2019-03" db="UniProtKB">
        <authorList>
            <consortium name="EnsemblPlants"/>
        </authorList>
    </citation>
    <scope>IDENTIFICATION</scope>
</reference>
<dbReference type="AlphaFoldDB" id="A0A453GNS3"/>
<reference evidence="2" key="1">
    <citation type="journal article" date="2014" name="Science">
        <title>Ancient hybridizations among the ancestral genomes of bread wheat.</title>
        <authorList>
            <consortium name="International Wheat Genome Sequencing Consortium,"/>
            <person name="Marcussen T."/>
            <person name="Sandve S.R."/>
            <person name="Heier L."/>
            <person name="Spannagl M."/>
            <person name="Pfeifer M."/>
            <person name="Jakobsen K.S."/>
            <person name="Wulff B.B."/>
            <person name="Steuernagel B."/>
            <person name="Mayer K.F."/>
            <person name="Olsen O.A."/>
        </authorList>
    </citation>
    <scope>NUCLEOTIDE SEQUENCE [LARGE SCALE GENOMIC DNA]</scope>
    <source>
        <strain evidence="2">cv. AL8/78</strain>
    </source>
</reference>
<organism evidence="1 2">
    <name type="scientific">Aegilops tauschii subsp. strangulata</name>
    <name type="common">Goatgrass</name>
    <dbReference type="NCBI Taxonomy" id="200361"/>
    <lineage>
        <taxon>Eukaryota</taxon>
        <taxon>Viridiplantae</taxon>
        <taxon>Streptophyta</taxon>
        <taxon>Embryophyta</taxon>
        <taxon>Tracheophyta</taxon>
        <taxon>Spermatophyta</taxon>
        <taxon>Magnoliopsida</taxon>
        <taxon>Liliopsida</taxon>
        <taxon>Poales</taxon>
        <taxon>Poaceae</taxon>
        <taxon>BOP clade</taxon>
        <taxon>Pooideae</taxon>
        <taxon>Triticodae</taxon>
        <taxon>Triticeae</taxon>
        <taxon>Triticinae</taxon>
        <taxon>Aegilops</taxon>
    </lineage>
</organism>
<name>A0A453GNS3_AEGTS</name>
<proteinExistence type="predicted"/>
<protein>
    <submittedName>
        <fullName evidence="1">Uncharacterized protein</fullName>
    </submittedName>
</protein>
<dbReference type="EnsemblPlants" id="AET3Gv21138400.10">
    <property type="protein sequence ID" value="AET3Gv21138400.10"/>
    <property type="gene ID" value="AET3Gv21138400"/>
</dbReference>
<reference evidence="1" key="3">
    <citation type="journal article" date="2017" name="Nature">
        <title>Genome sequence of the progenitor of the wheat D genome Aegilops tauschii.</title>
        <authorList>
            <person name="Luo M.C."/>
            <person name="Gu Y.Q."/>
            <person name="Puiu D."/>
            <person name="Wang H."/>
            <person name="Twardziok S.O."/>
            <person name="Deal K.R."/>
            <person name="Huo N."/>
            <person name="Zhu T."/>
            <person name="Wang L."/>
            <person name="Wang Y."/>
            <person name="McGuire P.E."/>
            <person name="Liu S."/>
            <person name="Long H."/>
            <person name="Ramasamy R.K."/>
            <person name="Rodriguez J.C."/>
            <person name="Van S.L."/>
            <person name="Yuan L."/>
            <person name="Wang Z."/>
            <person name="Xia Z."/>
            <person name="Xiao L."/>
            <person name="Anderson O.D."/>
            <person name="Ouyang S."/>
            <person name="Liang Y."/>
            <person name="Zimin A.V."/>
            <person name="Pertea G."/>
            <person name="Qi P."/>
            <person name="Bennetzen J.L."/>
            <person name="Dai X."/>
            <person name="Dawson M.W."/>
            <person name="Muller H.G."/>
            <person name="Kugler K."/>
            <person name="Rivarola-Duarte L."/>
            <person name="Spannagl M."/>
            <person name="Mayer K.F.X."/>
            <person name="Lu F.H."/>
            <person name="Bevan M.W."/>
            <person name="Leroy P."/>
            <person name="Li P."/>
            <person name="You F.M."/>
            <person name="Sun Q."/>
            <person name="Liu Z."/>
            <person name="Lyons E."/>
            <person name="Wicker T."/>
            <person name="Salzberg S.L."/>
            <person name="Devos K.M."/>
            <person name="Dvorak J."/>
        </authorList>
    </citation>
    <scope>NUCLEOTIDE SEQUENCE [LARGE SCALE GENOMIC DNA]</scope>
    <source>
        <strain evidence="1">cv. AL8/78</strain>
    </source>
</reference>
<sequence length="56" mass="6675">MDSSWVQKRTEEMRSMHHGRIIEGQLDKVTIVEHNSGGHRPCEERWEENIVCVNIW</sequence>
<keyword evidence="2" id="KW-1185">Reference proteome</keyword>
<reference evidence="2" key="2">
    <citation type="journal article" date="2017" name="Nat. Plants">
        <title>The Aegilops tauschii genome reveals multiple impacts of transposons.</title>
        <authorList>
            <person name="Zhao G."/>
            <person name="Zou C."/>
            <person name="Li K."/>
            <person name="Wang K."/>
            <person name="Li T."/>
            <person name="Gao L."/>
            <person name="Zhang X."/>
            <person name="Wang H."/>
            <person name="Yang Z."/>
            <person name="Liu X."/>
            <person name="Jiang W."/>
            <person name="Mao L."/>
            <person name="Kong X."/>
            <person name="Jiao Y."/>
            <person name="Jia J."/>
        </authorList>
    </citation>
    <scope>NUCLEOTIDE SEQUENCE [LARGE SCALE GENOMIC DNA]</scope>
    <source>
        <strain evidence="2">cv. AL8/78</strain>
    </source>
</reference>
<reference evidence="1" key="5">
    <citation type="journal article" date="2021" name="G3 (Bethesda)">
        <title>Aegilops tauschii genome assembly Aet v5.0 features greater sequence contiguity and improved annotation.</title>
        <authorList>
            <person name="Wang L."/>
            <person name="Zhu T."/>
            <person name="Rodriguez J.C."/>
            <person name="Deal K.R."/>
            <person name="Dubcovsky J."/>
            <person name="McGuire P.E."/>
            <person name="Lux T."/>
            <person name="Spannagl M."/>
            <person name="Mayer K.F.X."/>
            <person name="Baldrich P."/>
            <person name="Meyers B.C."/>
            <person name="Huo N."/>
            <person name="Gu Y.Q."/>
            <person name="Zhou H."/>
            <person name="Devos K.M."/>
            <person name="Bennetzen J.L."/>
            <person name="Unver T."/>
            <person name="Budak H."/>
            <person name="Gulick P.J."/>
            <person name="Galiba G."/>
            <person name="Kalapos B."/>
            <person name="Nelson D.R."/>
            <person name="Li P."/>
            <person name="You F.M."/>
            <person name="Luo M.C."/>
            <person name="Dvorak J."/>
        </authorList>
    </citation>
    <scope>NUCLEOTIDE SEQUENCE [LARGE SCALE GENOMIC DNA]</scope>
    <source>
        <strain evidence="1">cv. AL8/78</strain>
    </source>
</reference>
<evidence type="ECO:0000313" key="2">
    <source>
        <dbReference type="Proteomes" id="UP000015105"/>
    </source>
</evidence>
<dbReference type="Proteomes" id="UP000015105">
    <property type="component" value="Chromosome 3D"/>
</dbReference>
<accession>A0A453GNS3</accession>
<dbReference type="Gramene" id="AET3Gv21138400.10">
    <property type="protein sequence ID" value="AET3Gv21138400.10"/>
    <property type="gene ID" value="AET3Gv21138400"/>
</dbReference>